<name>A0A8G2MPM8_RHILV</name>
<feature type="domain" description="HTH iclR-type" evidence="4">
    <location>
        <begin position="18"/>
        <end position="78"/>
    </location>
</feature>
<dbReference type="SUPFAM" id="SSF46785">
    <property type="entry name" value="Winged helix' DNA-binding domain"/>
    <property type="match status" value="1"/>
</dbReference>
<dbReference type="GO" id="GO:0003677">
    <property type="term" value="F:DNA binding"/>
    <property type="evidence" value="ECO:0007669"/>
    <property type="project" value="UniProtKB-KW"/>
</dbReference>
<dbReference type="GO" id="GO:0045892">
    <property type="term" value="P:negative regulation of DNA-templated transcription"/>
    <property type="evidence" value="ECO:0007669"/>
    <property type="project" value="TreeGrafter"/>
</dbReference>
<dbReference type="PANTHER" id="PTHR30136:SF33">
    <property type="entry name" value="TRANSCRIPTIONAL REGULATORY PROTEIN"/>
    <property type="match status" value="1"/>
</dbReference>
<evidence type="ECO:0000259" key="4">
    <source>
        <dbReference type="PROSITE" id="PS51077"/>
    </source>
</evidence>
<dbReference type="Gene3D" id="3.30.450.40">
    <property type="match status" value="1"/>
</dbReference>
<dbReference type="SMART" id="SM00346">
    <property type="entry name" value="HTH_ICLR"/>
    <property type="match status" value="1"/>
</dbReference>
<dbReference type="InterPro" id="IPR005471">
    <property type="entry name" value="Tscrpt_reg_IclR_N"/>
</dbReference>
<dbReference type="InterPro" id="IPR014757">
    <property type="entry name" value="Tscrpt_reg_IclR_C"/>
</dbReference>
<gene>
    <name evidence="6" type="ORF">E0H31_30950</name>
</gene>
<evidence type="ECO:0000256" key="3">
    <source>
        <dbReference type="ARBA" id="ARBA00023163"/>
    </source>
</evidence>
<evidence type="ECO:0000313" key="6">
    <source>
        <dbReference type="EMBL" id="TBX86608.1"/>
    </source>
</evidence>
<dbReference type="PROSITE" id="PS51077">
    <property type="entry name" value="HTH_ICLR"/>
    <property type="match status" value="1"/>
</dbReference>
<dbReference type="InterPro" id="IPR036388">
    <property type="entry name" value="WH-like_DNA-bd_sf"/>
</dbReference>
<keyword evidence="3" id="KW-0804">Transcription</keyword>
<dbReference type="PANTHER" id="PTHR30136">
    <property type="entry name" value="HELIX-TURN-HELIX TRANSCRIPTIONAL REGULATOR, ICLR FAMILY"/>
    <property type="match status" value="1"/>
</dbReference>
<evidence type="ECO:0000313" key="7">
    <source>
        <dbReference type="Proteomes" id="UP000291866"/>
    </source>
</evidence>
<accession>A0A8G2MPM8</accession>
<dbReference type="InterPro" id="IPR029016">
    <property type="entry name" value="GAF-like_dom_sf"/>
</dbReference>
<feature type="domain" description="IclR-ED" evidence="5">
    <location>
        <begin position="79"/>
        <end position="262"/>
    </location>
</feature>
<proteinExistence type="predicted"/>
<sequence>MGEFYVLDIEPERDAAFATTLAKGLAVLEAFRPDQISMSNLDIARSSGINRPTVARLTYTLEKLGYLKQEKSKYRLSWRALMLVNPLLANLKLLHIARPSMQKLAEDLGGTVSIGTIDGTNFVYLETARVNENIWSSQDLGTAGPLLPTTVGHSLCAQLSEPELAAKLSEMESASPELWEKYSQSFIQGIESCRSRGFSVARGVWIPGTHSAGAPILRDNNFECFAIGCRVPVYRLSLNQIEDEVGPRLKSLADSIRSQLKYIMTAV</sequence>
<dbReference type="EMBL" id="SJLU01000022">
    <property type="protein sequence ID" value="TBX86608.1"/>
    <property type="molecule type" value="Genomic_DNA"/>
</dbReference>
<comment type="caution">
    <text evidence="6">The sequence shown here is derived from an EMBL/GenBank/DDBJ whole genome shotgun (WGS) entry which is preliminary data.</text>
</comment>
<protein>
    <submittedName>
        <fullName evidence="6">IclR family transcriptional regulator</fullName>
    </submittedName>
</protein>
<organism evidence="6 7">
    <name type="scientific">Rhizobium leguminosarum bv. viciae</name>
    <dbReference type="NCBI Taxonomy" id="387"/>
    <lineage>
        <taxon>Bacteria</taxon>
        <taxon>Pseudomonadati</taxon>
        <taxon>Pseudomonadota</taxon>
        <taxon>Alphaproteobacteria</taxon>
        <taxon>Hyphomicrobiales</taxon>
        <taxon>Rhizobiaceae</taxon>
        <taxon>Rhizobium/Agrobacterium group</taxon>
        <taxon>Rhizobium</taxon>
    </lineage>
</organism>
<dbReference type="Pfam" id="PF09339">
    <property type="entry name" value="HTH_IclR"/>
    <property type="match status" value="1"/>
</dbReference>
<reference evidence="6 7" key="1">
    <citation type="submission" date="2019-02" db="EMBL/GenBank/DDBJ databases">
        <title>The competitiveness to form nodules shapes the capacities of Rhizobium leguminosarum sv viciae communities to promote symbiosis with specific hosts.</title>
        <authorList>
            <person name="Boivin S."/>
            <person name="Lepetit M."/>
        </authorList>
    </citation>
    <scope>NUCLEOTIDE SEQUENCE [LARGE SCALE GENOMIC DNA]</scope>
    <source>
        <strain evidence="6 7">SPF4F3</strain>
    </source>
</reference>
<dbReference type="GO" id="GO:0003700">
    <property type="term" value="F:DNA-binding transcription factor activity"/>
    <property type="evidence" value="ECO:0007669"/>
    <property type="project" value="TreeGrafter"/>
</dbReference>
<dbReference type="InterPro" id="IPR050707">
    <property type="entry name" value="HTH_MetabolicPath_Reg"/>
</dbReference>
<dbReference type="PROSITE" id="PS51078">
    <property type="entry name" value="ICLR_ED"/>
    <property type="match status" value="1"/>
</dbReference>
<dbReference type="InterPro" id="IPR036390">
    <property type="entry name" value="WH_DNA-bd_sf"/>
</dbReference>
<evidence type="ECO:0000256" key="1">
    <source>
        <dbReference type="ARBA" id="ARBA00023015"/>
    </source>
</evidence>
<evidence type="ECO:0000259" key="5">
    <source>
        <dbReference type="PROSITE" id="PS51078"/>
    </source>
</evidence>
<evidence type="ECO:0000256" key="2">
    <source>
        <dbReference type="ARBA" id="ARBA00023125"/>
    </source>
</evidence>
<keyword evidence="2" id="KW-0238">DNA-binding</keyword>
<dbReference type="Proteomes" id="UP000291866">
    <property type="component" value="Unassembled WGS sequence"/>
</dbReference>
<dbReference type="Pfam" id="PF01614">
    <property type="entry name" value="IclR_C"/>
    <property type="match status" value="1"/>
</dbReference>
<keyword evidence="1" id="KW-0805">Transcription regulation</keyword>
<dbReference type="SUPFAM" id="SSF55781">
    <property type="entry name" value="GAF domain-like"/>
    <property type="match status" value="1"/>
</dbReference>
<dbReference type="AlphaFoldDB" id="A0A8G2MPM8"/>
<dbReference type="Gene3D" id="1.10.10.10">
    <property type="entry name" value="Winged helix-like DNA-binding domain superfamily/Winged helix DNA-binding domain"/>
    <property type="match status" value="1"/>
</dbReference>